<dbReference type="InterPro" id="IPR050267">
    <property type="entry name" value="Anti-sigma-factor_SerPK"/>
</dbReference>
<proteinExistence type="predicted"/>
<evidence type="ECO:0000256" key="2">
    <source>
        <dbReference type="SAM" id="MobiDB-lite"/>
    </source>
</evidence>
<evidence type="ECO:0000313" key="4">
    <source>
        <dbReference type="EMBL" id="GAA0471834.1"/>
    </source>
</evidence>
<evidence type="ECO:0000259" key="3">
    <source>
        <dbReference type="Pfam" id="PF13581"/>
    </source>
</evidence>
<dbReference type="InterPro" id="IPR036890">
    <property type="entry name" value="HATPase_C_sf"/>
</dbReference>
<protein>
    <recommendedName>
        <fullName evidence="3">Histidine kinase/HSP90-like ATPase domain-containing protein</fullName>
    </recommendedName>
</protein>
<organism evidence="4 5">
    <name type="scientific">Streptomyces olivaceiscleroticus</name>
    <dbReference type="NCBI Taxonomy" id="68245"/>
    <lineage>
        <taxon>Bacteria</taxon>
        <taxon>Bacillati</taxon>
        <taxon>Actinomycetota</taxon>
        <taxon>Actinomycetes</taxon>
        <taxon>Kitasatosporales</taxon>
        <taxon>Streptomycetaceae</taxon>
        <taxon>Streptomyces</taxon>
    </lineage>
</organism>
<keyword evidence="1" id="KW-0418">Kinase</keyword>
<dbReference type="InterPro" id="IPR003594">
    <property type="entry name" value="HATPase_dom"/>
</dbReference>
<feature type="region of interest" description="Disordered" evidence="2">
    <location>
        <begin position="1"/>
        <end position="39"/>
    </location>
</feature>
<gene>
    <name evidence="4" type="ORF">GCM10010361_39970</name>
</gene>
<dbReference type="PANTHER" id="PTHR35526">
    <property type="entry name" value="ANTI-SIGMA-F FACTOR RSBW-RELATED"/>
    <property type="match status" value="1"/>
</dbReference>
<comment type="caution">
    <text evidence="4">The sequence shown here is derived from an EMBL/GenBank/DDBJ whole genome shotgun (WGS) entry which is preliminary data.</text>
</comment>
<dbReference type="SUPFAM" id="SSF55874">
    <property type="entry name" value="ATPase domain of HSP90 chaperone/DNA topoisomerase II/histidine kinase"/>
    <property type="match status" value="1"/>
</dbReference>
<evidence type="ECO:0000256" key="1">
    <source>
        <dbReference type="ARBA" id="ARBA00022527"/>
    </source>
</evidence>
<dbReference type="EMBL" id="BAAABY010000029">
    <property type="protein sequence ID" value="GAA0471834.1"/>
    <property type="molecule type" value="Genomic_DNA"/>
</dbReference>
<evidence type="ECO:0000313" key="5">
    <source>
        <dbReference type="Proteomes" id="UP001500909"/>
    </source>
</evidence>
<keyword evidence="1" id="KW-0723">Serine/threonine-protein kinase</keyword>
<reference evidence="5" key="1">
    <citation type="journal article" date="2019" name="Int. J. Syst. Evol. Microbiol.">
        <title>The Global Catalogue of Microorganisms (GCM) 10K type strain sequencing project: providing services to taxonomists for standard genome sequencing and annotation.</title>
        <authorList>
            <consortium name="The Broad Institute Genomics Platform"/>
            <consortium name="The Broad Institute Genome Sequencing Center for Infectious Disease"/>
            <person name="Wu L."/>
            <person name="Ma J."/>
        </authorList>
    </citation>
    <scope>NUCLEOTIDE SEQUENCE [LARGE SCALE GENOMIC DNA]</scope>
    <source>
        <strain evidence="5">JCM 4805</strain>
    </source>
</reference>
<dbReference type="Pfam" id="PF13581">
    <property type="entry name" value="HATPase_c_2"/>
    <property type="match status" value="1"/>
</dbReference>
<keyword evidence="5" id="KW-1185">Reference proteome</keyword>
<feature type="domain" description="Histidine kinase/HSP90-like ATPase" evidence="3">
    <location>
        <begin position="68"/>
        <end position="173"/>
    </location>
</feature>
<dbReference type="Gene3D" id="3.30.565.10">
    <property type="entry name" value="Histidine kinase-like ATPase, C-terminal domain"/>
    <property type="match status" value="1"/>
</dbReference>
<dbReference type="Proteomes" id="UP001500909">
    <property type="component" value="Unassembled WGS sequence"/>
</dbReference>
<name>A0ABP3K5C1_9ACTN</name>
<dbReference type="PANTHER" id="PTHR35526:SF3">
    <property type="entry name" value="ANTI-SIGMA-F FACTOR RSBW"/>
    <property type="match status" value="1"/>
</dbReference>
<sequence>MSAPSGRPARTQRRGVRSVTGRRPYTPGRQPDSDRAYGRPGYSAYAQLATLSDMNEQTGHSTFRIQLSATPRGARLARRLAVAQLDVWGWPYGTPVSDTVAHLVAELAANAIRHGRVRGRDFRLRLAVTGHGCALRIEVTDPRPERLPVVRRAAPTGESGRGLLLVAALAERWGTDVHSNSCSKTVWCEVPCPPRLT</sequence>
<accession>A0ABP3K5C1</accession>
<keyword evidence="1" id="KW-0808">Transferase</keyword>
<dbReference type="CDD" id="cd16936">
    <property type="entry name" value="HATPase_RsbW-like"/>
    <property type="match status" value="1"/>
</dbReference>